<dbReference type="PANTHER" id="PTHR10963">
    <property type="entry name" value="GLYCOSYL HYDROLASE-RELATED"/>
    <property type="match status" value="1"/>
</dbReference>
<evidence type="ECO:0000256" key="1">
    <source>
        <dbReference type="ARBA" id="ARBA00006865"/>
    </source>
</evidence>
<dbReference type="OrthoDB" id="9809583at2"/>
<dbReference type="Proteomes" id="UP000001964">
    <property type="component" value="Chromosome"/>
</dbReference>
<dbReference type="RefSeq" id="WP_011642187.1">
    <property type="nucleotide sequence ID" value="NC_008347.1"/>
</dbReference>
<dbReference type="SUPFAM" id="SSF49899">
    <property type="entry name" value="Concanavalin A-like lectins/glucanases"/>
    <property type="match status" value="1"/>
</dbReference>
<dbReference type="InterPro" id="IPR013320">
    <property type="entry name" value="ConA-like_dom_sf"/>
</dbReference>
<keyword evidence="4" id="KW-0326">Glycosidase</keyword>
<evidence type="ECO:0000313" key="4">
    <source>
        <dbReference type="EMBL" id="ABI64540.1"/>
    </source>
</evidence>
<comment type="similarity">
    <text evidence="1">Belongs to the glycosyl hydrolase 16 family.</text>
</comment>
<feature type="chain" id="PRO_5004168416" evidence="2">
    <location>
        <begin position="27"/>
        <end position="328"/>
    </location>
</feature>
<evidence type="ECO:0000259" key="3">
    <source>
        <dbReference type="PROSITE" id="PS51762"/>
    </source>
</evidence>
<keyword evidence="2" id="KW-0732">Signal</keyword>
<evidence type="ECO:0000256" key="2">
    <source>
        <dbReference type="SAM" id="SignalP"/>
    </source>
</evidence>
<dbReference type="EC" id="3.2.1.39" evidence="4"/>
<dbReference type="InterPro" id="IPR050546">
    <property type="entry name" value="Glycosyl_Hydrlase_16"/>
</dbReference>
<dbReference type="AlphaFoldDB" id="Q0AT47"/>
<feature type="domain" description="GH16" evidence="3">
    <location>
        <begin position="43"/>
        <end position="319"/>
    </location>
</feature>
<dbReference type="PROSITE" id="PS51762">
    <property type="entry name" value="GH16_2"/>
    <property type="match status" value="1"/>
</dbReference>
<dbReference type="EMBL" id="CP000449">
    <property type="protein sequence ID" value="ABI64540.1"/>
    <property type="molecule type" value="Genomic_DNA"/>
</dbReference>
<dbReference type="GO" id="GO:0005975">
    <property type="term" value="P:carbohydrate metabolic process"/>
    <property type="evidence" value="ECO:0007669"/>
    <property type="project" value="InterPro"/>
</dbReference>
<dbReference type="Pfam" id="PF00722">
    <property type="entry name" value="Glyco_hydro_16"/>
    <property type="match status" value="1"/>
</dbReference>
<sequence length="328" mass="36555" precursor="true">MTMTNGLARGLVALGLLALSSPVVSAQEAPGPADSPWRLVWADEFDGDSIDPERWNLEQDCWGGGNAERQCYTAFEENARIEDGKLVIEARLGEARGPALPAHLRAGASAEERQATTAQPFTSARLNTRDKGDWRYGRIEVRAQLPEGQGSWPAIWMLPTDEVYGGWAASGEIDILEAVNLGEPCRECRGDVENRVFGTLHYGGEWPENTYQNRETTLPPSENGEQDFHVFAVEWSEGRIEWFLDGESYGYLTQRRWRSSSEAARGRPFAPFDQRFHLILNLAVGGHLAEGRNVGGVRVEAFPQQFIVDWVRVYDCPQDLETAQACVN</sequence>
<proteinExistence type="inferred from homology"/>
<name>Q0AT47_MARMM</name>
<dbReference type="eggNOG" id="COG2273">
    <property type="taxonomic scope" value="Bacteria"/>
</dbReference>
<dbReference type="InterPro" id="IPR000757">
    <property type="entry name" value="Beta-glucanase-like"/>
</dbReference>
<dbReference type="KEGG" id="mmr:Mmar10_0247"/>
<accession>Q0AT47</accession>
<dbReference type="PANTHER" id="PTHR10963:SF55">
    <property type="entry name" value="GLYCOSIDE HYDROLASE FAMILY 16 PROTEIN"/>
    <property type="match status" value="1"/>
</dbReference>
<reference evidence="4 5" key="1">
    <citation type="submission" date="2006-08" db="EMBL/GenBank/DDBJ databases">
        <title>Complete sequence of Maricaulis maris MCS10.</title>
        <authorList>
            <consortium name="US DOE Joint Genome Institute"/>
            <person name="Copeland A."/>
            <person name="Lucas S."/>
            <person name="Lapidus A."/>
            <person name="Barry K."/>
            <person name="Detter J.C."/>
            <person name="Glavina del Rio T."/>
            <person name="Hammon N."/>
            <person name="Israni S."/>
            <person name="Dalin E."/>
            <person name="Tice H."/>
            <person name="Pitluck S."/>
            <person name="Saunders E."/>
            <person name="Brettin T."/>
            <person name="Bruce D."/>
            <person name="Han C."/>
            <person name="Tapia R."/>
            <person name="Gilna P."/>
            <person name="Schmutz J."/>
            <person name="Larimer F."/>
            <person name="Land M."/>
            <person name="Hauser L."/>
            <person name="Kyrpides N."/>
            <person name="Mikhailova N."/>
            <person name="Viollier P."/>
            <person name="Stephens C."/>
            <person name="Richardson P."/>
        </authorList>
    </citation>
    <scope>NUCLEOTIDE SEQUENCE [LARGE SCALE GENOMIC DNA]</scope>
    <source>
        <strain evidence="4 5">MCS10</strain>
    </source>
</reference>
<protein>
    <submittedName>
        <fullName evidence="4">Glucan endo-1,3-beta-D-glucosidase</fullName>
        <ecNumber evidence="4">3.2.1.39</ecNumber>
    </submittedName>
</protein>
<evidence type="ECO:0000313" key="5">
    <source>
        <dbReference type="Proteomes" id="UP000001964"/>
    </source>
</evidence>
<feature type="signal peptide" evidence="2">
    <location>
        <begin position="1"/>
        <end position="26"/>
    </location>
</feature>
<dbReference type="HOGENOM" id="CLU_019533_0_1_5"/>
<dbReference type="CDD" id="cd08023">
    <property type="entry name" value="GH16_laminarinase_like"/>
    <property type="match status" value="1"/>
</dbReference>
<keyword evidence="4" id="KW-0378">Hydrolase</keyword>
<dbReference type="GO" id="GO:0042973">
    <property type="term" value="F:glucan endo-1,3-beta-D-glucosidase activity"/>
    <property type="evidence" value="ECO:0007669"/>
    <property type="project" value="UniProtKB-EC"/>
</dbReference>
<organism evidence="4 5">
    <name type="scientific">Maricaulis maris (strain MCS10)</name>
    <name type="common">Caulobacter maris</name>
    <dbReference type="NCBI Taxonomy" id="394221"/>
    <lineage>
        <taxon>Bacteria</taxon>
        <taxon>Pseudomonadati</taxon>
        <taxon>Pseudomonadota</taxon>
        <taxon>Alphaproteobacteria</taxon>
        <taxon>Maricaulales</taxon>
        <taxon>Maricaulaceae</taxon>
        <taxon>Maricaulis</taxon>
    </lineage>
</organism>
<gene>
    <name evidence="4" type="ordered locus">Mmar10_0247</name>
</gene>
<dbReference type="Gene3D" id="2.60.120.200">
    <property type="match status" value="1"/>
</dbReference>
<dbReference type="STRING" id="394221.Mmar10_0247"/>
<dbReference type="CAZy" id="GH16">
    <property type="family name" value="Glycoside Hydrolase Family 16"/>
</dbReference>
<keyword evidence="5" id="KW-1185">Reference proteome</keyword>